<protein>
    <recommendedName>
        <fullName evidence="1">Beta-lactamase class A catalytic domain-containing protein</fullName>
    </recommendedName>
</protein>
<dbReference type="Gene3D" id="3.40.710.10">
    <property type="entry name" value="DD-peptidase/beta-lactamase superfamily"/>
    <property type="match status" value="1"/>
</dbReference>
<organism evidence="2 3">
    <name type="scientific">Bacillus badius</name>
    <dbReference type="NCBI Taxonomy" id="1455"/>
    <lineage>
        <taxon>Bacteria</taxon>
        <taxon>Bacillati</taxon>
        <taxon>Bacillota</taxon>
        <taxon>Bacilli</taxon>
        <taxon>Bacillales</taxon>
        <taxon>Bacillaceae</taxon>
        <taxon>Pseudobacillus</taxon>
    </lineage>
</organism>
<evidence type="ECO:0000313" key="2">
    <source>
        <dbReference type="EMBL" id="KIL77480.1"/>
    </source>
</evidence>
<name>A0ABR5ARW2_BACBA</name>
<dbReference type="Pfam" id="PF13354">
    <property type="entry name" value="Beta-lactamase2"/>
    <property type="match status" value="1"/>
</dbReference>
<keyword evidence="3" id="KW-1185">Reference proteome</keyword>
<comment type="caution">
    <text evidence="2">The sequence shown here is derived from an EMBL/GenBank/DDBJ whole genome shotgun (WGS) entry which is preliminary data.</text>
</comment>
<dbReference type="PANTHER" id="PTHR35333:SF3">
    <property type="entry name" value="BETA-LACTAMASE-TYPE TRANSPEPTIDASE FOLD CONTAINING PROTEIN"/>
    <property type="match status" value="1"/>
</dbReference>
<proteinExistence type="predicted"/>
<dbReference type="InterPro" id="IPR000871">
    <property type="entry name" value="Beta-lactam_class-A"/>
</dbReference>
<dbReference type="InterPro" id="IPR012338">
    <property type="entry name" value="Beta-lactam/transpept-like"/>
</dbReference>
<dbReference type="InterPro" id="IPR045155">
    <property type="entry name" value="Beta-lactam_cat"/>
</dbReference>
<accession>A0ABR5ARW2</accession>
<reference evidence="2 3" key="1">
    <citation type="submission" date="2015-01" db="EMBL/GenBank/DDBJ databases">
        <title>Genome Assembly of Bacillus badius MTCC 1458.</title>
        <authorList>
            <person name="Verma A."/>
            <person name="Khatri I."/>
            <person name="Mual P."/>
            <person name="Subramanian S."/>
            <person name="Krishnamurthi S."/>
        </authorList>
    </citation>
    <scope>NUCLEOTIDE SEQUENCE [LARGE SCALE GENOMIC DNA]</scope>
    <source>
        <strain evidence="2 3">MTCC 1458</strain>
    </source>
</reference>
<dbReference type="EMBL" id="JXLP01000014">
    <property type="protein sequence ID" value="KIL77480.1"/>
    <property type="molecule type" value="Genomic_DNA"/>
</dbReference>
<sequence length="363" mass="41418">MILGGIAAAGVWMFHRERNALDPAYIVQLTKEKSKTRMISLFIRRNQEEWAAVNVHQPLPLASTVKIIVAIAYAQQAAKGKIDPQQQVPFAELERFYVPKTDGGAHEAWMAQWTKENERDSVPLCEVAKGMIAYSSNANTEYLMNALGLPVINKVLESLTLSRHEPLYPIVSALFVPAQLMAEQGLSKEEALHAMKKMDITEYRQRALQIHQKWLDRPPIEKEKERTRNLLDREFQKVWSDRLPRSTTADYVSIMEKLNKKTFFDQQVHRCLDPVMEQLMKNPDHQKWLCHAGQKGGSTAFVLTMAMYATDKQNNQTELAFFADGLTPLEQAKLSRNINGFQLKLLTDPAFRTYVKKELACSG</sequence>
<dbReference type="PANTHER" id="PTHR35333">
    <property type="entry name" value="BETA-LACTAMASE"/>
    <property type="match status" value="1"/>
</dbReference>
<feature type="domain" description="Beta-lactamase class A catalytic" evidence="1">
    <location>
        <begin position="47"/>
        <end position="162"/>
    </location>
</feature>
<dbReference type="Proteomes" id="UP000031982">
    <property type="component" value="Unassembled WGS sequence"/>
</dbReference>
<gene>
    <name evidence="2" type="ORF">SD77_1466</name>
</gene>
<evidence type="ECO:0000259" key="1">
    <source>
        <dbReference type="Pfam" id="PF13354"/>
    </source>
</evidence>
<dbReference type="SUPFAM" id="SSF56601">
    <property type="entry name" value="beta-lactamase/transpeptidase-like"/>
    <property type="match status" value="1"/>
</dbReference>
<evidence type="ECO:0000313" key="3">
    <source>
        <dbReference type="Proteomes" id="UP000031982"/>
    </source>
</evidence>